<dbReference type="Pfam" id="PF01266">
    <property type="entry name" value="DAO"/>
    <property type="match status" value="1"/>
</dbReference>
<evidence type="ECO:0000256" key="1">
    <source>
        <dbReference type="ARBA" id="ARBA00023002"/>
    </source>
</evidence>
<dbReference type="KEGG" id="nsn:EXE58_02985"/>
<dbReference type="SUPFAM" id="SSF51905">
    <property type="entry name" value="FAD/NAD(P)-binding domain"/>
    <property type="match status" value="1"/>
</dbReference>
<keyword evidence="4" id="KW-1185">Reference proteome</keyword>
<dbReference type="PROSITE" id="PS51257">
    <property type="entry name" value="PROKAR_LIPOPROTEIN"/>
    <property type="match status" value="1"/>
</dbReference>
<evidence type="ECO:0000259" key="2">
    <source>
        <dbReference type="Pfam" id="PF01266"/>
    </source>
</evidence>
<dbReference type="InterPro" id="IPR036188">
    <property type="entry name" value="FAD/NAD-bd_sf"/>
</dbReference>
<protein>
    <submittedName>
        <fullName evidence="3">FAD-dependent oxidoreductase</fullName>
    </submittedName>
</protein>
<reference evidence="3 4" key="1">
    <citation type="submission" date="2019-03" db="EMBL/GenBank/DDBJ databases">
        <title>Three New Species of Nocardioides, Nocardioides euryhalodurans sp. nov., Nocardioides seonyuensis sp. nov. and Nocardioides eburneoflavus sp. nov. Iolated from Soil.</title>
        <authorList>
            <person name="Roh S.G."/>
            <person name="Lee C."/>
            <person name="Kim M.-K."/>
            <person name="Kim S.B."/>
        </authorList>
    </citation>
    <scope>NUCLEOTIDE SEQUENCE [LARGE SCALE GENOMIC DNA]</scope>
    <source>
        <strain evidence="3 4">MMS17-SY207-3</strain>
    </source>
</reference>
<dbReference type="GO" id="GO:0016491">
    <property type="term" value="F:oxidoreductase activity"/>
    <property type="evidence" value="ECO:0007669"/>
    <property type="project" value="UniProtKB-KW"/>
</dbReference>
<dbReference type="InterPro" id="IPR006076">
    <property type="entry name" value="FAD-dep_OxRdtase"/>
</dbReference>
<dbReference type="Gene3D" id="3.50.50.60">
    <property type="entry name" value="FAD/NAD(P)-binding domain"/>
    <property type="match status" value="2"/>
</dbReference>
<sequence>MRIHVIGGGIIGLACAHELSLRGHHVVVVDPSPGTGASHAAAGMLSPAGEAWHGEASTWELGVRSAALWPSYAAALGVTLRQTGTLLVGHDAGDAQLVRRQGDLLAGLGVEAEALDPRELRLKEPTLGRASAGLLLPGDHAVDPREVVAALMRLVRLVPERPGESPDATVIATGSRLPAPYDTLVRGVRGEILRARCDDPPRHVVRGWVRGEAVYVVPRPDGEVVIGATVEEHAAPPVVTLGGVERLLRAARVLVPSLDRAELREAIARDRPATPDHLPLVGQVEDRVWLAAGHFRHGVLLAPLTAQLLADSIEHGRVEPAVDPCRLLRPGRTA</sequence>
<dbReference type="EMBL" id="CP038436">
    <property type="protein sequence ID" value="QBX54536.1"/>
    <property type="molecule type" value="Genomic_DNA"/>
</dbReference>
<gene>
    <name evidence="3" type="ORF">EXE58_02985</name>
</gene>
<dbReference type="PANTHER" id="PTHR13847">
    <property type="entry name" value="SARCOSINE DEHYDROGENASE-RELATED"/>
    <property type="match status" value="1"/>
</dbReference>
<dbReference type="SUPFAM" id="SSF54373">
    <property type="entry name" value="FAD-linked reductases, C-terminal domain"/>
    <property type="match status" value="1"/>
</dbReference>
<feature type="domain" description="FAD dependent oxidoreductase" evidence="2">
    <location>
        <begin position="3"/>
        <end position="311"/>
    </location>
</feature>
<evidence type="ECO:0000313" key="4">
    <source>
        <dbReference type="Proteomes" id="UP000294853"/>
    </source>
</evidence>
<organism evidence="3 4">
    <name type="scientific">Nocardioides seonyuensis</name>
    <dbReference type="NCBI Taxonomy" id="2518371"/>
    <lineage>
        <taxon>Bacteria</taxon>
        <taxon>Bacillati</taxon>
        <taxon>Actinomycetota</taxon>
        <taxon>Actinomycetes</taxon>
        <taxon>Propionibacteriales</taxon>
        <taxon>Nocardioidaceae</taxon>
        <taxon>Nocardioides</taxon>
    </lineage>
</organism>
<proteinExistence type="predicted"/>
<dbReference type="Gene3D" id="3.30.9.10">
    <property type="entry name" value="D-Amino Acid Oxidase, subunit A, domain 2"/>
    <property type="match status" value="2"/>
</dbReference>
<dbReference type="Proteomes" id="UP000294853">
    <property type="component" value="Chromosome"/>
</dbReference>
<dbReference type="RefSeq" id="WP_135266509.1">
    <property type="nucleotide sequence ID" value="NZ_CP038436.1"/>
</dbReference>
<name>A0A4P7IBV7_9ACTN</name>
<dbReference type="AlphaFoldDB" id="A0A4P7IBV7"/>
<dbReference type="OrthoDB" id="3214401at2"/>
<keyword evidence="1" id="KW-0560">Oxidoreductase</keyword>
<dbReference type="PANTHER" id="PTHR13847:SF289">
    <property type="entry name" value="GLYCINE OXIDASE"/>
    <property type="match status" value="1"/>
</dbReference>
<evidence type="ECO:0000313" key="3">
    <source>
        <dbReference type="EMBL" id="QBX54536.1"/>
    </source>
</evidence>
<dbReference type="GO" id="GO:0005737">
    <property type="term" value="C:cytoplasm"/>
    <property type="evidence" value="ECO:0007669"/>
    <property type="project" value="TreeGrafter"/>
</dbReference>
<accession>A0A4P7IBV7</accession>